<protein>
    <submittedName>
        <fullName evidence="2">Uncharacterized protein</fullName>
    </submittedName>
</protein>
<organism evidence="2 3">
    <name type="scientific">Peronospora destructor</name>
    <dbReference type="NCBI Taxonomy" id="86335"/>
    <lineage>
        <taxon>Eukaryota</taxon>
        <taxon>Sar</taxon>
        <taxon>Stramenopiles</taxon>
        <taxon>Oomycota</taxon>
        <taxon>Peronosporomycetes</taxon>
        <taxon>Peronosporales</taxon>
        <taxon>Peronosporaceae</taxon>
        <taxon>Peronospora</taxon>
    </lineage>
</organism>
<proteinExistence type="predicted"/>
<evidence type="ECO:0000256" key="1">
    <source>
        <dbReference type="SAM" id="MobiDB-lite"/>
    </source>
</evidence>
<accession>A0AAV0V004</accession>
<evidence type="ECO:0000313" key="3">
    <source>
        <dbReference type="Proteomes" id="UP001162029"/>
    </source>
</evidence>
<comment type="caution">
    <text evidence="2">The sequence shown here is derived from an EMBL/GenBank/DDBJ whole genome shotgun (WGS) entry which is preliminary data.</text>
</comment>
<dbReference type="EMBL" id="CANTFM010001594">
    <property type="protein sequence ID" value="CAI5741573.1"/>
    <property type="molecule type" value="Genomic_DNA"/>
</dbReference>
<gene>
    <name evidence="2" type="ORF">PDE001_LOCUS7882</name>
</gene>
<keyword evidence="3" id="KW-1185">Reference proteome</keyword>
<feature type="region of interest" description="Disordered" evidence="1">
    <location>
        <begin position="50"/>
        <end position="81"/>
    </location>
</feature>
<evidence type="ECO:0000313" key="2">
    <source>
        <dbReference type="EMBL" id="CAI5741573.1"/>
    </source>
</evidence>
<reference evidence="2" key="1">
    <citation type="submission" date="2022-12" db="EMBL/GenBank/DDBJ databases">
        <authorList>
            <person name="Webb A."/>
        </authorList>
    </citation>
    <scope>NUCLEOTIDE SEQUENCE</scope>
    <source>
        <strain evidence="2">Pd1</strain>
    </source>
</reference>
<name>A0AAV0V004_9STRA</name>
<dbReference type="AlphaFoldDB" id="A0AAV0V004"/>
<dbReference type="Proteomes" id="UP001162029">
    <property type="component" value="Unassembled WGS sequence"/>
</dbReference>
<sequence length="81" mass="9113">MTATGPPYLPSTETAATAAREVGSVASGVNFKIFEALTTTQERMARLEISQRKREESEHMKDSAKTEGFRRRLKEILDRRA</sequence>